<feature type="transmembrane region" description="Helical" evidence="1">
    <location>
        <begin position="57"/>
        <end position="77"/>
    </location>
</feature>
<comment type="caution">
    <text evidence="2">The sequence shown here is derived from an EMBL/GenBank/DDBJ whole genome shotgun (WGS) entry which is preliminary data.</text>
</comment>
<evidence type="ECO:0000313" key="3">
    <source>
        <dbReference type="Proteomes" id="UP001359886"/>
    </source>
</evidence>
<feature type="transmembrane region" description="Helical" evidence="1">
    <location>
        <begin position="7"/>
        <end position="29"/>
    </location>
</feature>
<keyword evidence="3" id="KW-1185">Reference proteome</keyword>
<protein>
    <submittedName>
        <fullName evidence="2">Uncharacterized protein</fullName>
    </submittedName>
</protein>
<keyword evidence="1" id="KW-0812">Transmembrane</keyword>
<organism evidence="2 3">
    <name type="scientific">Elongatibacter sediminis</name>
    <dbReference type="NCBI Taxonomy" id="3119006"/>
    <lineage>
        <taxon>Bacteria</taxon>
        <taxon>Pseudomonadati</taxon>
        <taxon>Pseudomonadota</taxon>
        <taxon>Gammaproteobacteria</taxon>
        <taxon>Chromatiales</taxon>
        <taxon>Wenzhouxiangellaceae</taxon>
        <taxon>Elongatibacter</taxon>
    </lineage>
</organism>
<sequence length="85" mass="9383">MKKQKVAVVRGVLIGFLLAFLVAAVPTILDWSANPAGIFRGGAGTNWAVVFETFFSWFWPLFLFFAPVAIVFLVWIARRGAGHAE</sequence>
<gene>
    <name evidence="2" type="ORF">V3330_16850</name>
</gene>
<dbReference type="Proteomes" id="UP001359886">
    <property type="component" value="Unassembled WGS sequence"/>
</dbReference>
<proteinExistence type="predicted"/>
<dbReference type="EMBL" id="JAZHOG010000013">
    <property type="protein sequence ID" value="MEJ8569297.1"/>
    <property type="molecule type" value="Genomic_DNA"/>
</dbReference>
<evidence type="ECO:0000313" key="2">
    <source>
        <dbReference type="EMBL" id="MEJ8569297.1"/>
    </source>
</evidence>
<keyword evidence="1" id="KW-1133">Transmembrane helix</keyword>
<accession>A0AAW9RB47</accession>
<keyword evidence="1" id="KW-0472">Membrane</keyword>
<dbReference type="AlphaFoldDB" id="A0AAW9RB47"/>
<name>A0AAW9RB47_9GAMM</name>
<evidence type="ECO:0000256" key="1">
    <source>
        <dbReference type="SAM" id="Phobius"/>
    </source>
</evidence>
<reference evidence="2 3" key="1">
    <citation type="submission" date="2024-02" db="EMBL/GenBank/DDBJ databases">
        <title>A novel Wenzhouxiangellaceae bacterium, isolated from coastal sediments.</title>
        <authorList>
            <person name="Du Z.-J."/>
            <person name="Ye Y.-Q."/>
            <person name="Zhang X.-Y."/>
        </authorList>
    </citation>
    <scope>NUCLEOTIDE SEQUENCE [LARGE SCALE GENOMIC DNA]</scope>
    <source>
        <strain evidence="2 3">CH-27</strain>
    </source>
</reference>
<dbReference type="RefSeq" id="WP_354696622.1">
    <property type="nucleotide sequence ID" value="NZ_JAZHOG010000013.1"/>
</dbReference>